<name>A0ABQ9G022_9NEOP</name>
<dbReference type="Proteomes" id="UP001159363">
    <property type="component" value="Chromosome 16"/>
</dbReference>
<feature type="region of interest" description="Disordered" evidence="1">
    <location>
        <begin position="360"/>
        <end position="387"/>
    </location>
</feature>
<comment type="caution">
    <text evidence="2">The sequence shown here is derived from an EMBL/GenBank/DDBJ whole genome shotgun (WGS) entry which is preliminary data.</text>
</comment>
<evidence type="ECO:0000313" key="3">
    <source>
        <dbReference type="Proteomes" id="UP001159363"/>
    </source>
</evidence>
<gene>
    <name evidence="2" type="ORF">PR048_033362</name>
</gene>
<keyword evidence="3" id="KW-1185">Reference proteome</keyword>
<dbReference type="EMBL" id="JARBHB010000017">
    <property type="protein sequence ID" value="KAJ8865840.1"/>
    <property type="molecule type" value="Genomic_DNA"/>
</dbReference>
<reference evidence="2 3" key="1">
    <citation type="submission" date="2023-02" db="EMBL/GenBank/DDBJ databases">
        <title>LHISI_Scaffold_Assembly.</title>
        <authorList>
            <person name="Stuart O.P."/>
            <person name="Cleave R."/>
            <person name="Magrath M.J.L."/>
            <person name="Mikheyev A.S."/>
        </authorList>
    </citation>
    <scope>NUCLEOTIDE SEQUENCE [LARGE SCALE GENOMIC DNA]</scope>
    <source>
        <strain evidence="2">Daus_M_001</strain>
        <tissue evidence="2">Leg muscle</tissue>
    </source>
</reference>
<evidence type="ECO:0000313" key="2">
    <source>
        <dbReference type="EMBL" id="KAJ8865840.1"/>
    </source>
</evidence>
<proteinExistence type="predicted"/>
<accession>A0ABQ9G022</accession>
<organism evidence="2 3">
    <name type="scientific">Dryococelus australis</name>
    <dbReference type="NCBI Taxonomy" id="614101"/>
    <lineage>
        <taxon>Eukaryota</taxon>
        <taxon>Metazoa</taxon>
        <taxon>Ecdysozoa</taxon>
        <taxon>Arthropoda</taxon>
        <taxon>Hexapoda</taxon>
        <taxon>Insecta</taxon>
        <taxon>Pterygota</taxon>
        <taxon>Neoptera</taxon>
        <taxon>Polyneoptera</taxon>
        <taxon>Phasmatodea</taxon>
        <taxon>Verophasmatodea</taxon>
        <taxon>Anareolatae</taxon>
        <taxon>Phasmatidae</taxon>
        <taxon>Eurycanthinae</taxon>
        <taxon>Dryococelus</taxon>
    </lineage>
</organism>
<sequence>MLKCADWIYVKLRYNPALNFATDFPACFARSGDAAFDARASVALNVRSLLCHGVRREGVYVTWSPASAVLAKATLPKCPFVLIPPIREATPQAKCPFLGIRFWLDTCAWNSANNLASGTLSHGTTYANVDKSEKTLGMEKGYRMGHPKTNHGSRMITGTLAHRDLGSELFMLCHSGPPVAIFPSQFSYFLLKFPVFSPQKSTEPPTCKNEPQKGNFRAMGSIWKARFSRAEQWRPYWFYRQRECQIDAQGPGFRVRPNDQSYCPPCWMSVTLILTPRGRGTGTNQPPCYDVTQPPCRTQVTLTIDLNPEKYDLAASIAENNRNSADVVESSFTCVEPRNSCPAHHGQHISGWCSVNSSSAVRNSGGGRRTRTSTESAASSTPLEDCALRTPDTASSLVVGRALVGTPRPRSRSEGAIRATLTRAPSASSPLRSADGNNARLARKGDEALQERVSVARIEEHEHSGSAELRNIQRRNEAAVHLIWASQFADWLCDSLEAGLICSLLRIMYVLAKRRTEECYTIMRAVGSGRINFGPISEECSGLLTSLSQRDSGRVEHSRWSGRTLYECDRSPGRGVDDDRRRAAKEATRGNGSLRLRVSSSEGCGWQTGLDARSNWTPVHNVCSVVVTPLESRRATSCGYNSGHPVWHALYECLQDIHGDSSPYLL</sequence>
<evidence type="ECO:0000256" key="1">
    <source>
        <dbReference type="SAM" id="MobiDB-lite"/>
    </source>
</evidence>
<protein>
    <submittedName>
        <fullName evidence="2">Uncharacterized protein</fullName>
    </submittedName>
</protein>